<dbReference type="Proteomes" id="UP001157160">
    <property type="component" value="Unassembled WGS sequence"/>
</dbReference>
<proteinExistence type="predicted"/>
<evidence type="ECO:0000256" key="1">
    <source>
        <dbReference type="SAM" id="MobiDB-lite"/>
    </source>
</evidence>
<accession>A0AA37XB84</accession>
<protein>
    <submittedName>
        <fullName evidence="2">Uncharacterized protein</fullName>
    </submittedName>
</protein>
<comment type="caution">
    <text evidence="2">The sequence shown here is derived from an EMBL/GenBank/DDBJ whole genome shotgun (WGS) entry which is preliminary data.</text>
</comment>
<gene>
    <name evidence="2" type="ORF">GCM10025874_15440</name>
</gene>
<dbReference type="AlphaFoldDB" id="A0AA37XB84"/>
<keyword evidence="3" id="KW-1185">Reference proteome</keyword>
<evidence type="ECO:0000313" key="3">
    <source>
        <dbReference type="Proteomes" id="UP001157160"/>
    </source>
</evidence>
<feature type="compositionally biased region" description="Basic and acidic residues" evidence="1">
    <location>
        <begin position="94"/>
        <end position="113"/>
    </location>
</feature>
<sequence length="113" mass="12112">MQLDVGAEVVVAHAEASIAELAEAGGEGQDALALPVVGPQRRLTRGDRLDRLAQLHQSEQLLLAPGPREVPADEPQVEGVPRLARLHGQADPAPRVDDAHRFEHPHRLADHGA</sequence>
<organism evidence="2 3">
    <name type="scientific">Arenivirga flava</name>
    <dbReference type="NCBI Taxonomy" id="1930060"/>
    <lineage>
        <taxon>Bacteria</taxon>
        <taxon>Bacillati</taxon>
        <taxon>Actinomycetota</taxon>
        <taxon>Actinomycetes</taxon>
        <taxon>Micrococcales</taxon>
        <taxon>Microbacteriaceae</taxon>
        <taxon>Arenivirga</taxon>
    </lineage>
</organism>
<feature type="region of interest" description="Disordered" evidence="1">
    <location>
        <begin position="88"/>
        <end position="113"/>
    </location>
</feature>
<dbReference type="EMBL" id="BSUL01000001">
    <property type="protein sequence ID" value="GMA28291.1"/>
    <property type="molecule type" value="Genomic_DNA"/>
</dbReference>
<evidence type="ECO:0000313" key="2">
    <source>
        <dbReference type="EMBL" id="GMA28291.1"/>
    </source>
</evidence>
<name>A0AA37XB84_9MICO</name>
<reference evidence="2 3" key="1">
    <citation type="journal article" date="2014" name="Int. J. Syst. Evol. Microbiol.">
        <title>Complete genome sequence of Corynebacterium casei LMG S-19264T (=DSM 44701T), isolated from a smear-ripened cheese.</title>
        <authorList>
            <consortium name="US DOE Joint Genome Institute (JGI-PGF)"/>
            <person name="Walter F."/>
            <person name="Albersmeier A."/>
            <person name="Kalinowski J."/>
            <person name="Ruckert C."/>
        </authorList>
    </citation>
    <scope>NUCLEOTIDE SEQUENCE [LARGE SCALE GENOMIC DNA]</scope>
    <source>
        <strain evidence="2 3">NBRC 112289</strain>
    </source>
</reference>